<comment type="pathway">
    <text evidence="8">Carbohydrate degradation; glycolysis; D-glyceraldehyde 3-phosphate and glycerone phosphate from D-glucose: step 3/4.</text>
</comment>
<dbReference type="Pfam" id="PF00365">
    <property type="entry name" value="PFK"/>
    <property type="match status" value="1"/>
</dbReference>
<feature type="binding site" evidence="8">
    <location>
        <position position="267"/>
    </location>
    <ligand>
        <name>substrate</name>
    </ligand>
</feature>
<reference evidence="10 11" key="1">
    <citation type="journal article" date="2013" name="Mar. Genomics">
        <title>Expression of sulfatases in Rhodopirellula baltica and the diversity of sulfatases in the genus Rhodopirellula.</title>
        <authorList>
            <person name="Wegner C.E."/>
            <person name="Richter-Heitmann T."/>
            <person name="Klindworth A."/>
            <person name="Klockow C."/>
            <person name="Richter M."/>
            <person name="Achstetter T."/>
            <person name="Glockner F.O."/>
            <person name="Harder J."/>
        </authorList>
    </citation>
    <scope>NUCLEOTIDE SEQUENCE [LARGE SCALE GENOMIC DNA]</scope>
    <source>
        <strain evidence="10 11">SM41</strain>
    </source>
</reference>
<dbReference type="Proteomes" id="UP000011885">
    <property type="component" value="Unassembled WGS sequence"/>
</dbReference>
<keyword evidence="8" id="KW-0324">Glycolysis</keyword>
<dbReference type="GO" id="GO:0003872">
    <property type="term" value="F:6-phosphofructokinase activity"/>
    <property type="evidence" value="ECO:0007669"/>
    <property type="project" value="UniProtKB-UniRule"/>
</dbReference>
<sequence length="409" mass="44489">MSVKRVGILTAGGLAPCLSSAIGALIQSYTEKAPEVEIICYRSGYKGLLLGDSFMVTPTIRENAKVLHEHGGSPIGNSRVKLTNVADCVKRGLVQEGQDPLQVAAERLQSDKVDVLHTIGGDDTNTTAADLAAYLATNDYALTVVGLPKTIDNDVIPIKQSLGAWTAAENGAKFFENVVSEHNANPRMLIVHEVMGRNCGWLTAATAVAYRERLDKMNFVPEIGLSRERREVHGVYIPEMHFDLEHEAKRLKAVMDEHDCVNIFISEGAGVEAIVAEMESRGEEVPRDAFGHYKLDAVNPGKWFGKQFAAMLDAEKTLIQKSGYYSRAAAANEKDIALIARCAEKGVECALAGIGGVIGEDEERGDELRAIEFDRIKGGKPFDIDVPWFGQLLSDINQPKNEAVETAHA</sequence>
<evidence type="ECO:0000259" key="9">
    <source>
        <dbReference type="Pfam" id="PF00365"/>
    </source>
</evidence>
<evidence type="ECO:0000256" key="2">
    <source>
        <dbReference type="ARBA" id="ARBA00003138"/>
    </source>
</evidence>
<dbReference type="PANTHER" id="PTHR45770">
    <property type="entry name" value="ATP-DEPENDENT 6-PHOSPHOFRUCTOKINASE 1"/>
    <property type="match status" value="1"/>
</dbReference>
<evidence type="ECO:0000256" key="8">
    <source>
        <dbReference type="HAMAP-Rule" id="MF_01977"/>
    </source>
</evidence>
<evidence type="ECO:0000256" key="3">
    <source>
        <dbReference type="ARBA" id="ARBA00022679"/>
    </source>
</evidence>
<feature type="site" description="Important for catalytic activity; stabilizes the transition state when the phosphoryl donor is PPi" evidence="8">
    <location>
        <position position="149"/>
    </location>
</feature>
<comment type="caution">
    <text evidence="10">The sequence shown here is derived from an EMBL/GenBank/DDBJ whole genome shotgun (WGS) entry which is preliminary data.</text>
</comment>
<dbReference type="NCBIfam" id="NF005121">
    <property type="entry name" value="PRK06555.1"/>
    <property type="match status" value="1"/>
</dbReference>
<dbReference type="SUPFAM" id="SSF53784">
    <property type="entry name" value="Phosphofructokinase"/>
    <property type="match status" value="1"/>
</dbReference>
<feature type="binding site" evidence="8">
    <location>
        <begin position="324"/>
        <end position="327"/>
    </location>
    <ligand>
        <name>substrate</name>
    </ligand>
</feature>
<organism evidence="10 11">
    <name type="scientific">Rhodopirellula sallentina SM41</name>
    <dbReference type="NCBI Taxonomy" id="1263870"/>
    <lineage>
        <taxon>Bacteria</taxon>
        <taxon>Pseudomonadati</taxon>
        <taxon>Planctomycetota</taxon>
        <taxon>Planctomycetia</taxon>
        <taxon>Pirellulales</taxon>
        <taxon>Pirellulaceae</taxon>
        <taxon>Rhodopirellula</taxon>
    </lineage>
</organism>
<keyword evidence="5 8" id="KW-0418">Kinase</keyword>
<proteinExistence type="inferred from homology"/>
<comment type="similarity">
    <text evidence="8">Belongs to the phosphofructokinase type A (PFKA) family. PPi-dependent PFK group II subfamily. Clade 'P' sub-subfamily.</text>
</comment>
<comment type="function">
    <text evidence="2 8">Catalyzes the phosphorylation of D-fructose 6-phosphate, the first committing step of glycolysis. Uses inorganic phosphate (PPi) as phosphoryl donor instead of ATP like common ATP-dependent phosphofructokinases (ATP-PFKs), which renders the reaction reversible, and can thus function both in glycolysis and gluconeogenesis. Consistently, PPi-PFK can replace the enzymes of both the forward (ATP-PFK) and reverse (fructose-bisphosphatase (FBPase)) reactions.</text>
</comment>
<dbReference type="InterPro" id="IPR011405">
    <property type="entry name" value="PPi-PFK_SMc01852"/>
</dbReference>
<evidence type="ECO:0000313" key="10">
    <source>
        <dbReference type="EMBL" id="EMI57560.1"/>
    </source>
</evidence>
<dbReference type="UniPathway" id="UPA00109">
    <property type="reaction ID" value="UER00182"/>
</dbReference>
<comment type="catalytic activity">
    <reaction evidence="7 8">
        <text>beta-D-fructose 6-phosphate + diphosphate = beta-D-fructose 1,6-bisphosphate + phosphate + H(+)</text>
        <dbReference type="Rhea" id="RHEA:13613"/>
        <dbReference type="ChEBI" id="CHEBI:15378"/>
        <dbReference type="ChEBI" id="CHEBI:32966"/>
        <dbReference type="ChEBI" id="CHEBI:33019"/>
        <dbReference type="ChEBI" id="CHEBI:43474"/>
        <dbReference type="ChEBI" id="CHEBI:57634"/>
        <dbReference type="EC" id="2.7.1.90"/>
    </reaction>
</comment>
<dbReference type="RefSeq" id="WP_008674999.1">
    <property type="nucleotide sequence ID" value="NZ_ANOH01000081.1"/>
</dbReference>
<dbReference type="EMBL" id="ANOH01000081">
    <property type="protein sequence ID" value="EMI57560.1"/>
    <property type="molecule type" value="Genomic_DNA"/>
</dbReference>
<dbReference type="InterPro" id="IPR050929">
    <property type="entry name" value="PFKA"/>
</dbReference>
<evidence type="ECO:0000256" key="5">
    <source>
        <dbReference type="ARBA" id="ARBA00022777"/>
    </source>
</evidence>
<comment type="subunit">
    <text evidence="8">Homodimer or homotetramer.</text>
</comment>
<feature type="binding site" evidence="8">
    <location>
        <position position="122"/>
    </location>
    <ligand>
        <name>Mg(2+)</name>
        <dbReference type="ChEBI" id="CHEBI:18420"/>
        <note>catalytic</note>
    </ligand>
</feature>
<evidence type="ECO:0000256" key="6">
    <source>
        <dbReference type="ARBA" id="ARBA00022842"/>
    </source>
</evidence>
<dbReference type="OrthoDB" id="9802503at2"/>
<protein>
    <recommendedName>
        <fullName evidence="8">Pyrophosphate--fructose 6-phosphate 1-phosphotransferase</fullName>
        <ecNumber evidence="8">2.7.1.90</ecNumber>
    </recommendedName>
    <alternativeName>
        <fullName evidence="8">6-phosphofructokinase, pyrophosphate dependent</fullName>
    </alternativeName>
    <alternativeName>
        <fullName evidence="8">PPi-dependent phosphofructokinase</fullName>
        <shortName evidence="8">PPi-PFK</shortName>
    </alternativeName>
    <alternativeName>
        <fullName evidence="8">Pyrophosphate-dependent 6-phosphofructose-1-kinase</fullName>
    </alternativeName>
</protein>
<feature type="binding site" evidence="8">
    <location>
        <position position="13"/>
    </location>
    <ligand>
        <name>diphosphate</name>
        <dbReference type="ChEBI" id="CHEBI:33019"/>
    </ligand>
</feature>
<gene>
    <name evidence="8" type="primary">pfp</name>
    <name evidence="10" type="ORF">RSSM_00992</name>
</gene>
<dbReference type="GO" id="GO:0005737">
    <property type="term" value="C:cytoplasm"/>
    <property type="evidence" value="ECO:0007669"/>
    <property type="project" value="UniProtKB-SubCell"/>
</dbReference>
<dbReference type="Gene3D" id="3.40.50.450">
    <property type="match status" value="1"/>
</dbReference>
<comment type="cofactor">
    <cofactor evidence="1 8">
        <name>Mg(2+)</name>
        <dbReference type="ChEBI" id="CHEBI:18420"/>
    </cofactor>
</comment>
<feature type="binding site" evidence="8">
    <location>
        <begin position="195"/>
        <end position="197"/>
    </location>
    <ligand>
        <name>substrate</name>
    </ligand>
</feature>
<dbReference type="InterPro" id="IPR000023">
    <property type="entry name" value="Phosphofructokinase_dom"/>
</dbReference>
<feature type="site" description="Important for catalytic activity and substrate specificity; stabilizes the transition state when the phosphoryl donor is PPi; prevents ATP from binding by mimicking the alpha-phosphate group of ATP" evidence="8">
    <location>
        <position position="123"/>
    </location>
</feature>
<dbReference type="PATRIC" id="fig|1263870.3.peg.1078"/>
<dbReference type="GO" id="GO:0047334">
    <property type="term" value="F:diphosphate-fructose-6-phosphate 1-phosphotransferase activity"/>
    <property type="evidence" value="ECO:0007669"/>
    <property type="project" value="UniProtKB-EC"/>
</dbReference>
<accession>M5U7Y9</accession>
<keyword evidence="8" id="KW-0963">Cytoplasm</keyword>
<feature type="active site" description="Proton acceptor" evidence="8">
    <location>
        <position position="152"/>
    </location>
</feature>
<evidence type="ECO:0000256" key="4">
    <source>
        <dbReference type="ARBA" id="ARBA00022723"/>
    </source>
</evidence>
<dbReference type="GO" id="GO:0006002">
    <property type="term" value="P:fructose 6-phosphate metabolic process"/>
    <property type="evidence" value="ECO:0007669"/>
    <property type="project" value="InterPro"/>
</dbReference>
<comment type="activity regulation">
    <text evidence="8">Non-allosteric.</text>
</comment>
<evidence type="ECO:0000313" key="11">
    <source>
        <dbReference type="Proteomes" id="UP000011885"/>
    </source>
</evidence>
<dbReference type="AlphaFoldDB" id="M5U7Y9"/>
<dbReference type="InterPro" id="IPR035966">
    <property type="entry name" value="PKF_sf"/>
</dbReference>
<dbReference type="PIRSF" id="PIRSF036484">
    <property type="entry name" value="PPi-PFK_SMc01852"/>
    <property type="match status" value="1"/>
</dbReference>
<feature type="domain" description="Phosphofructokinase" evidence="9">
    <location>
        <begin position="5"/>
        <end position="348"/>
    </location>
</feature>
<evidence type="ECO:0000256" key="7">
    <source>
        <dbReference type="ARBA" id="ARBA00048072"/>
    </source>
</evidence>
<dbReference type="GO" id="GO:0046872">
    <property type="term" value="F:metal ion binding"/>
    <property type="evidence" value="ECO:0007669"/>
    <property type="project" value="UniProtKB-KW"/>
</dbReference>
<evidence type="ECO:0000256" key="1">
    <source>
        <dbReference type="ARBA" id="ARBA00001946"/>
    </source>
</evidence>
<keyword evidence="4 8" id="KW-0479">Metal-binding</keyword>
<keyword evidence="3 8" id="KW-0808">Transferase</keyword>
<keyword evidence="11" id="KW-1185">Reference proteome</keyword>
<name>M5U7Y9_9BACT</name>
<dbReference type="EC" id="2.7.1.90" evidence="8"/>
<dbReference type="PRINTS" id="PR00476">
    <property type="entry name" value="PHFRCTKINASE"/>
</dbReference>
<dbReference type="HAMAP" id="MF_01977">
    <property type="entry name" value="Phosphofructokinase_II_P"/>
    <property type="match status" value="1"/>
</dbReference>
<feature type="binding site" evidence="8">
    <location>
        <begin position="150"/>
        <end position="152"/>
    </location>
    <ligand>
        <name>substrate</name>
    </ligand>
</feature>
<keyword evidence="6 8" id="KW-0460">Magnesium</keyword>
<dbReference type="InterPro" id="IPR022953">
    <property type="entry name" value="ATP_PFK"/>
</dbReference>
<comment type="subcellular location">
    <subcellularLocation>
        <location evidence="8">Cytoplasm</location>
    </subcellularLocation>
</comment>